<evidence type="ECO:0000256" key="5">
    <source>
        <dbReference type="ARBA" id="ARBA00022822"/>
    </source>
</evidence>
<evidence type="ECO:0000256" key="6">
    <source>
        <dbReference type="ARBA" id="ARBA00022898"/>
    </source>
</evidence>
<feature type="domain" description="Tryptophan synthase beta chain-like PALP" evidence="11">
    <location>
        <begin position="143"/>
        <end position="471"/>
    </location>
</feature>
<evidence type="ECO:0000256" key="8">
    <source>
        <dbReference type="ARBA" id="ARBA00023239"/>
    </source>
</evidence>
<proteinExistence type="inferred from homology"/>
<dbReference type="AlphaFoldDB" id="A0A8T0K868"/>
<dbReference type="SUPFAM" id="SSF53686">
    <property type="entry name" value="Tryptophan synthase beta subunit-like PLP-dependent enzymes"/>
    <property type="match status" value="1"/>
</dbReference>
<evidence type="ECO:0000259" key="11">
    <source>
        <dbReference type="Pfam" id="PF00291"/>
    </source>
</evidence>
<dbReference type="PIRSF" id="PIRSF001413">
    <property type="entry name" value="Trp_syn_beta"/>
    <property type="match status" value="1"/>
</dbReference>
<dbReference type="HAMAP" id="MF_00133">
    <property type="entry name" value="Trp_synth_beta"/>
    <property type="match status" value="1"/>
</dbReference>
<dbReference type="FunFam" id="3.40.50.1100:FF:000001">
    <property type="entry name" value="Tryptophan synthase beta chain"/>
    <property type="match status" value="1"/>
</dbReference>
<accession>A0A8T0K868</accession>
<reference evidence="12 13" key="1">
    <citation type="submission" date="2020-05" db="EMBL/GenBank/DDBJ databases">
        <title>Vigna angularis (adzuki bean) Var. LongXiaoDou No. 4 denovo assembly.</title>
        <authorList>
            <person name="Xiang H."/>
        </authorList>
    </citation>
    <scope>NUCLEOTIDE SEQUENCE [LARGE SCALE GENOMIC DNA]</scope>
    <source>
        <tissue evidence="12">Leaf</tissue>
    </source>
</reference>
<evidence type="ECO:0000256" key="4">
    <source>
        <dbReference type="ARBA" id="ARBA00022605"/>
    </source>
</evidence>
<dbReference type="Pfam" id="PF00291">
    <property type="entry name" value="PALP"/>
    <property type="match status" value="1"/>
</dbReference>
<evidence type="ECO:0000313" key="12">
    <source>
        <dbReference type="EMBL" id="KAG2394425.1"/>
    </source>
</evidence>
<dbReference type="Proteomes" id="UP000743370">
    <property type="component" value="Unassembled WGS sequence"/>
</dbReference>
<evidence type="ECO:0000256" key="10">
    <source>
        <dbReference type="RuleBase" id="RU003663"/>
    </source>
</evidence>
<comment type="pathway">
    <text evidence="2 10">Amino-acid biosynthesis; L-tryptophan biosynthesis; L-tryptophan from chorismate: step 5/5.</text>
</comment>
<comment type="cofactor">
    <cofactor evidence="1 10">
        <name>pyridoxal 5'-phosphate</name>
        <dbReference type="ChEBI" id="CHEBI:597326"/>
    </cofactor>
</comment>
<dbReference type="GO" id="GO:0004834">
    <property type="term" value="F:tryptophan synthase activity"/>
    <property type="evidence" value="ECO:0007669"/>
    <property type="project" value="UniProtKB-EC"/>
</dbReference>
<dbReference type="CDD" id="cd06446">
    <property type="entry name" value="Trp-synth_B"/>
    <property type="match status" value="1"/>
</dbReference>
<keyword evidence="7 10" id="KW-0057">Aromatic amino acid biosynthesis</keyword>
<keyword evidence="4 10" id="KW-0028">Amino-acid biosynthesis</keyword>
<keyword evidence="6 10" id="KW-0663">Pyridoxal phosphate</keyword>
<evidence type="ECO:0000256" key="3">
    <source>
        <dbReference type="ARBA" id="ARBA00012043"/>
    </source>
</evidence>
<dbReference type="InterPro" id="IPR036052">
    <property type="entry name" value="TrpB-like_PALP_sf"/>
</dbReference>
<dbReference type="EC" id="4.2.1.20" evidence="3 10"/>
<dbReference type="PANTHER" id="PTHR48077:SF3">
    <property type="entry name" value="TRYPTOPHAN SYNTHASE"/>
    <property type="match status" value="1"/>
</dbReference>
<dbReference type="InterPro" id="IPR006653">
    <property type="entry name" value="Trp_synth_b_CS"/>
</dbReference>
<comment type="caution">
    <text evidence="12">The sequence shown here is derived from an EMBL/GenBank/DDBJ whole genome shotgun (WGS) entry which is preliminary data.</text>
</comment>
<keyword evidence="8 10" id="KW-0456">Lyase</keyword>
<dbReference type="NCBIfam" id="TIGR00263">
    <property type="entry name" value="trpB"/>
    <property type="match status" value="1"/>
</dbReference>
<evidence type="ECO:0000256" key="2">
    <source>
        <dbReference type="ARBA" id="ARBA00004733"/>
    </source>
</evidence>
<evidence type="ECO:0000256" key="1">
    <source>
        <dbReference type="ARBA" id="ARBA00001933"/>
    </source>
</evidence>
<evidence type="ECO:0000256" key="7">
    <source>
        <dbReference type="ARBA" id="ARBA00023141"/>
    </source>
</evidence>
<evidence type="ECO:0000256" key="9">
    <source>
        <dbReference type="ARBA" id="ARBA00049047"/>
    </source>
</evidence>
<dbReference type="GO" id="GO:0009570">
    <property type="term" value="C:chloroplast stroma"/>
    <property type="evidence" value="ECO:0007669"/>
    <property type="project" value="TreeGrafter"/>
</dbReference>
<gene>
    <name evidence="12" type="ORF">HKW66_Vig0181970</name>
</gene>
<dbReference type="InterPro" id="IPR006654">
    <property type="entry name" value="Trp_synth_beta"/>
</dbReference>
<sequence>MSMAASMTFTGLNSSRVLPITSQPHPSSHFPSNMLKFAPFRTPSAYSSSVSCSATRDPSYVVPLEEHRNLDNGSVLPSRPDSFGRFGKFGGKYVPETLMHALTELEAAFHSLTADEQFQWVLAEMGIPGNTELAGILKDYVGRESPLYFAERLTERYKRPNGEGPHIYLKREDLNHTGAHKINNAVAQALLAKSLGKKRIIAETGAGQHGVATATVCARFGLECIIYMGAQDMERQSLNVFRMRLLGAEVRAVHSGTATLKDATSEAIRDWVTNVETTHYILGSVAGPHPYPMMVREFHAVIGKETRKQALEKWGGKPDVLIACIGGGSNAMGLFHEFVDDKDVRLIGVEAAGFGLDSGKHAATLTKGEVGVLHGAMSYLLQDADGQIVEPHSISAGLDYPGVGPEHSFLKDLGRAEYYSITDEEALEAFKRVSRLEGIIPALETSHALAYLEKVCPNLPNGTKVVVNFSGRGDKDVQTAIKYLKI</sequence>
<evidence type="ECO:0000313" key="13">
    <source>
        <dbReference type="Proteomes" id="UP000743370"/>
    </source>
</evidence>
<organism evidence="12 13">
    <name type="scientific">Phaseolus angularis</name>
    <name type="common">Azuki bean</name>
    <name type="synonym">Vigna angularis</name>
    <dbReference type="NCBI Taxonomy" id="3914"/>
    <lineage>
        <taxon>Eukaryota</taxon>
        <taxon>Viridiplantae</taxon>
        <taxon>Streptophyta</taxon>
        <taxon>Embryophyta</taxon>
        <taxon>Tracheophyta</taxon>
        <taxon>Spermatophyta</taxon>
        <taxon>Magnoliopsida</taxon>
        <taxon>eudicotyledons</taxon>
        <taxon>Gunneridae</taxon>
        <taxon>Pentapetalae</taxon>
        <taxon>rosids</taxon>
        <taxon>fabids</taxon>
        <taxon>Fabales</taxon>
        <taxon>Fabaceae</taxon>
        <taxon>Papilionoideae</taxon>
        <taxon>50 kb inversion clade</taxon>
        <taxon>NPAAA clade</taxon>
        <taxon>indigoferoid/millettioid clade</taxon>
        <taxon>Phaseoleae</taxon>
        <taxon>Vigna</taxon>
    </lineage>
</organism>
<dbReference type="PANTHER" id="PTHR48077">
    <property type="entry name" value="TRYPTOPHAN SYNTHASE-RELATED"/>
    <property type="match status" value="1"/>
</dbReference>
<dbReference type="InterPro" id="IPR023026">
    <property type="entry name" value="Trp_synth_beta/beta-like"/>
</dbReference>
<dbReference type="Gene3D" id="3.40.50.1100">
    <property type="match status" value="2"/>
</dbReference>
<dbReference type="FunFam" id="3.40.50.1100:FF:000004">
    <property type="entry name" value="Tryptophan synthase beta chain"/>
    <property type="match status" value="1"/>
</dbReference>
<comment type="catalytic activity">
    <reaction evidence="9 10">
        <text>(1S,2R)-1-C-(indol-3-yl)glycerol 3-phosphate + L-serine = D-glyceraldehyde 3-phosphate + L-tryptophan + H2O</text>
        <dbReference type="Rhea" id="RHEA:10532"/>
        <dbReference type="ChEBI" id="CHEBI:15377"/>
        <dbReference type="ChEBI" id="CHEBI:33384"/>
        <dbReference type="ChEBI" id="CHEBI:57912"/>
        <dbReference type="ChEBI" id="CHEBI:58866"/>
        <dbReference type="ChEBI" id="CHEBI:59776"/>
        <dbReference type="EC" id="4.2.1.20"/>
    </reaction>
</comment>
<dbReference type="InterPro" id="IPR001926">
    <property type="entry name" value="TrpB-like_PALP"/>
</dbReference>
<dbReference type="PROSITE" id="PS00168">
    <property type="entry name" value="TRP_SYNTHASE_BETA"/>
    <property type="match status" value="1"/>
</dbReference>
<protein>
    <recommendedName>
        <fullName evidence="3 10">Tryptophan synthase</fullName>
        <ecNumber evidence="3 10">4.2.1.20</ecNumber>
    </recommendedName>
</protein>
<dbReference type="EMBL" id="JABFOF010000006">
    <property type="protein sequence ID" value="KAG2394425.1"/>
    <property type="molecule type" value="Genomic_DNA"/>
</dbReference>
<name>A0A8T0K868_PHAAN</name>
<keyword evidence="5 10" id="KW-0822">Tryptophan biosynthesis</keyword>